<feature type="region of interest" description="Disordered" evidence="2">
    <location>
        <begin position="1"/>
        <end position="25"/>
    </location>
</feature>
<gene>
    <name evidence="4" type="ORF">BUALT_Bualt18G0022200</name>
</gene>
<proteinExistence type="predicted"/>
<dbReference type="PANTHER" id="PTHR33871">
    <property type="entry name" value="OS05G0503100 PROTEIN-RELATED"/>
    <property type="match status" value="1"/>
</dbReference>
<dbReference type="Gene3D" id="4.10.60.10">
    <property type="entry name" value="Zinc finger, CCHC-type"/>
    <property type="match status" value="1"/>
</dbReference>
<name>A0AAV6W9V7_9LAMI</name>
<evidence type="ECO:0000259" key="3">
    <source>
        <dbReference type="PROSITE" id="PS50158"/>
    </source>
</evidence>
<dbReference type="GO" id="GO:0008270">
    <property type="term" value="F:zinc ion binding"/>
    <property type="evidence" value="ECO:0007669"/>
    <property type="project" value="UniProtKB-KW"/>
</dbReference>
<comment type="caution">
    <text evidence="4">The sequence shown here is derived from an EMBL/GenBank/DDBJ whole genome shotgun (WGS) entry which is preliminary data.</text>
</comment>
<feature type="compositionally biased region" description="Basic and acidic residues" evidence="2">
    <location>
        <begin position="371"/>
        <end position="380"/>
    </location>
</feature>
<evidence type="ECO:0000313" key="5">
    <source>
        <dbReference type="Proteomes" id="UP000826271"/>
    </source>
</evidence>
<keyword evidence="1" id="KW-0863">Zinc-finger</keyword>
<feature type="compositionally biased region" description="Basic and acidic residues" evidence="2">
    <location>
        <begin position="202"/>
        <end position="221"/>
    </location>
</feature>
<feature type="compositionally biased region" description="Acidic residues" evidence="2">
    <location>
        <begin position="386"/>
        <end position="398"/>
    </location>
</feature>
<keyword evidence="1" id="KW-0479">Metal-binding</keyword>
<feature type="region of interest" description="Disordered" evidence="2">
    <location>
        <begin position="95"/>
        <end position="294"/>
    </location>
</feature>
<evidence type="ECO:0000256" key="1">
    <source>
        <dbReference type="PROSITE-ProRule" id="PRU00047"/>
    </source>
</evidence>
<reference evidence="4" key="1">
    <citation type="submission" date="2019-10" db="EMBL/GenBank/DDBJ databases">
        <authorList>
            <person name="Zhang R."/>
            <person name="Pan Y."/>
            <person name="Wang J."/>
            <person name="Ma R."/>
            <person name="Yu S."/>
        </authorList>
    </citation>
    <scope>NUCLEOTIDE SEQUENCE</scope>
    <source>
        <strain evidence="4">LA-IB0</strain>
        <tissue evidence="4">Leaf</tissue>
    </source>
</reference>
<dbReference type="InterPro" id="IPR036875">
    <property type="entry name" value="Znf_CCHC_sf"/>
</dbReference>
<protein>
    <recommendedName>
        <fullName evidence="3">CCHC-type domain-containing protein</fullName>
    </recommendedName>
</protein>
<dbReference type="EMBL" id="WHWC01000018">
    <property type="protein sequence ID" value="KAG8364666.1"/>
    <property type="molecule type" value="Genomic_DNA"/>
</dbReference>
<dbReference type="PANTHER" id="PTHR33871:SF1">
    <property type="entry name" value="OS05G0503100 PROTEIN"/>
    <property type="match status" value="1"/>
</dbReference>
<sequence>MGCCLSAGDHPKTEHHHPNGGAPPLEEETVKEVLLETPIIPKAVSVDEKVKEMPPRNEEWRVEVGSAPVMNSNRDPPRINNEEIISEVSEISEMYSISESFSNTTAQEKRDDDDEDGEVNQRPPARKRRRPARGRGRGRGRGERVTPRRTAAPSPENKGQVAPLRPSRGRPMVGQPRNAAEVNGRRKDLGEGSGRRSTSPVRSEEKETSARRDVSEEDKSVATRKPPPDDVVAAEEAESLENPVAALNSRELNKKNEEKGQSHAEGLNVRGRTNKRDQKKKDKRSRSKSKSKIECYHCHKEGHIRRLCPERQKKNLEKQKEQADIVVASDGYESADVLMVSSINSEREWILDSGCTFHMTPNKESQVQIEEEPKRNDHESAGSYLNDDDDLNGADENDLTGYNLTRDRERRSDSKWAYLTGCHHRRRTVGGTRVATQLNCCSIEEGDGKASSTAIRSEMDKAQAALDVPPCIGHR</sequence>
<organism evidence="4 5">
    <name type="scientific">Buddleja alternifolia</name>
    <dbReference type="NCBI Taxonomy" id="168488"/>
    <lineage>
        <taxon>Eukaryota</taxon>
        <taxon>Viridiplantae</taxon>
        <taxon>Streptophyta</taxon>
        <taxon>Embryophyta</taxon>
        <taxon>Tracheophyta</taxon>
        <taxon>Spermatophyta</taxon>
        <taxon>Magnoliopsida</taxon>
        <taxon>eudicotyledons</taxon>
        <taxon>Gunneridae</taxon>
        <taxon>Pentapetalae</taxon>
        <taxon>asterids</taxon>
        <taxon>lamiids</taxon>
        <taxon>Lamiales</taxon>
        <taxon>Scrophulariaceae</taxon>
        <taxon>Buddlejeae</taxon>
        <taxon>Buddleja</taxon>
    </lineage>
</organism>
<feature type="compositionally biased region" description="Basic and acidic residues" evidence="2">
    <location>
        <begin position="49"/>
        <end position="62"/>
    </location>
</feature>
<dbReference type="Proteomes" id="UP000826271">
    <property type="component" value="Unassembled WGS sequence"/>
</dbReference>
<feature type="region of interest" description="Disordered" evidence="2">
    <location>
        <begin position="363"/>
        <end position="406"/>
    </location>
</feature>
<dbReference type="AlphaFoldDB" id="A0AAV6W9V7"/>
<dbReference type="GO" id="GO:0003676">
    <property type="term" value="F:nucleic acid binding"/>
    <property type="evidence" value="ECO:0007669"/>
    <property type="project" value="InterPro"/>
</dbReference>
<evidence type="ECO:0000313" key="4">
    <source>
        <dbReference type="EMBL" id="KAG8364666.1"/>
    </source>
</evidence>
<keyword evidence="5" id="KW-1185">Reference proteome</keyword>
<keyword evidence="1" id="KW-0862">Zinc</keyword>
<dbReference type="InterPro" id="IPR001878">
    <property type="entry name" value="Znf_CCHC"/>
</dbReference>
<accession>A0AAV6W9V7</accession>
<dbReference type="PROSITE" id="PS50158">
    <property type="entry name" value="ZF_CCHC"/>
    <property type="match status" value="1"/>
</dbReference>
<feature type="compositionally biased region" description="Basic residues" evidence="2">
    <location>
        <begin position="281"/>
        <end position="290"/>
    </location>
</feature>
<dbReference type="SUPFAM" id="SSF57756">
    <property type="entry name" value="Retrovirus zinc finger-like domains"/>
    <property type="match status" value="1"/>
</dbReference>
<evidence type="ECO:0000256" key="2">
    <source>
        <dbReference type="SAM" id="MobiDB-lite"/>
    </source>
</evidence>
<feature type="compositionally biased region" description="Basic residues" evidence="2">
    <location>
        <begin position="124"/>
        <end position="139"/>
    </location>
</feature>
<feature type="compositionally biased region" description="Basic and acidic residues" evidence="2">
    <location>
        <begin position="183"/>
        <end position="194"/>
    </location>
</feature>
<feature type="region of interest" description="Disordered" evidence="2">
    <location>
        <begin position="49"/>
        <end position="82"/>
    </location>
</feature>
<feature type="compositionally biased region" description="Basic and acidic residues" evidence="2">
    <location>
        <begin position="251"/>
        <end position="262"/>
    </location>
</feature>
<feature type="domain" description="CCHC-type" evidence="3">
    <location>
        <begin position="295"/>
        <end position="310"/>
    </location>
</feature>